<dbReference type="GO" id="GO:0000917">
    <property type="term" value="P:division septum assembly"/>
    <property type="evidence" value="ECO:0007669"/>
    <property type="project" value="UniProtKB-KW"/>
</dbReference>
<dbReference type="InterPro" id="IPR000158">
    <property type="entry name" value="Cell_div_FtsZ"/>
</dbReference>
<comment type="subcellular location">
    <subcellularLocation>
        <location evidence="8">Cytoplasm</location>
    </subcellularLocation>
    <text evidence="8">Assembles at midcell at the inner surface of the cytoplasmic membrane.</text>
</comment>
<feature type="region of interest" description="Disordered" evidence="11">
    <location>
        <begin position="318"/>
        <end position="346"/>
    </location>
</feature>
<dbReference type="PROSITE" id="PS01135">
    <property type="entry name" value="FTSZ_2"/>
    <property type="match status" value="1"/>
</dbReference>
<dbReference type="Gene3D" id="3.30.1330.20">
    <property type="entry name" value="Tubulin/FtsZ, C-terminal domain"/>
    <property type="match status" value="1"/>
</dbReference>
<dbReference type="PROSITE" id="PS01134">
    <property type="entry name" value="FTSZ_1"/>
    <property type="match status" value="1"/>
</dbReference>
<feature type="binding site" evidence="8">
    <location>
        <position position="145"/>
    </location>
    <ligand>
        <name>GTP</name>
        <dbReference type="ChEBI" id="CHEBI:37565"/>
    </ligand>
</feature>
<evidence type="ECO:0000313" key="15">
    <source>
        <dbReference type="Proteomes" id="UP000534783"/>
    </source>
</evidence>
<dbReference type="GO" id="GO:0032153">
    <property type="term" value="C:cell division site"/>
    <property type="evidence" value="ECO:0007669"/>
    <property type="project" value="UniProtKB-UniRule"/>
</dbReference>
<dbReference type="Proteomes" id="UP000534783">
    <property type="component" value="Unassembled WGS sequence"/>
</dbReference>
<evidence type="ECO:0000256" key="3">
    <source>
        <dbReference type="ARBA" id="ARBA00022618"/>
    </source>
</evidence>
<dbReference type="InterPro" id="IPR024757">
    <property type="entry name" value="FtsZ_C"/>
</dbReference>
<comment type="function">
    <text evidence="8 10">Essential cell division protein that forms a contractile ring structure (Z ring) at the future cell division site. The regulation of the ring assembly controls the timing and the location of cell division. One of the functions of the FtsZ ring is to recruit other cell division proteins to the septum to produce a new cell wall between the dividing cells. Binds GTP and shows GTPase activity.</text>
</comment>
<dbReference type="GO" id="GO:0043093">
    <property type="term" value="P:FtsZ-dependent cytokinesis"/>
    <property type="evidence" value="ECO:0007669"/>
    <property type="project" value="UniProtKB-UniRule"/>
</dbReference>
<evidence type="ECO:0000259" key="12">
    <source>
        <dbReference type="SMART" id="SM00864"/>
    </source>
</evidence>
<gene>
    <name evidence="8 14" type="primary">ftsZ</name>
    <name evidence="14" type="ORF">MNODULE_06590</name>
</gene>
<name>A0A7X6IAH4_9BACT</name>
<dbReference type="RefSeq" id="WP_168058656.1">
    <property type="nucleotide sequence ID" value="NZ_VTOW01000001.1"/>
</dbReference>
<evidence type="ECO:0000256" key="10">
    <source>
        <dbReference type="RuleBase" id="RU000631"/>
    </source>
</evidence>
<keyword evidence="3 8" id="KW-0132">Cell division</keyword>
<dbReference type="PRINTS" id="PR00423">
    <property type="entry name" value="CELLDVISFTSZ"/>
</dbReference>
<reference evidence="14 15" key="1">
    <citation type="journal article" date="2020" name="Nature">
        <title>Bacterial chemolithoautotrophy via manganese oxidation.</title>
        <authorList>
            <person name="Yu H."/>
            <person name="Leadbetter J.R."/>
        </authorList>
    </citation>
    <scope>NUCLEOTIDE SEQUENCE [LARGE SCALE GENOMIC DNA]</scope>
    <source>
        <strain evidence="14 15">Mn-1</strain>
    </source>
</reference>
<evidence type="ECO:0000256" key="1">
    <source>
        <dbReference type="ARBA" id="ARBA00009690"/>
    </source>
</evidence>
<dbReference type="NCBIfam" id="TIGR00065">
    <property type="entry name" value="ftsZ"/>
    <property type="match status" value="1"/>
</dbReference>
<evidence type="ECO:0000256" key="6">
    <source>
        <dbReference type="ARBA" id="ARBA00023210"/>
    </source>
</evidence>
<dbReference type="InterPro" id="IPR020805">
    <property type="entry name" value="Cell_div_FtsZ_CS"/>
</dbReference>
<feature type="binding site" evidence="8">
    <location>
        <begin position="23"/>
        <end position="27"/>
    </location>
    <ligand>
        <name>GTP</name>
        <dbReference type="ChEBI" id="CHEBI:37565"/>
    </ligand>
</feature>
<dbReference type="SMART" id="SM00865">
    <property type="entry name" value="Tubulin_C"/>
    <property type="match status" value="1"/>
</dbReference>
<dbReference type="SUPFAM" id="SSF52490">
    <property type="entry name" value="Tubulin nucleotide-binding domain-like"/>
    <property type="match status" value="1"/>
</dbReference>
<organism evidence="14 15">
    <name type="scientific">Candidatus Manganitrophus noduliformans</name>
    <dbReference type="NCBI Taxonomy" id="2606439"/>
    <lineage>
        <taxon>Bacteria</taxon>
        <taxon>Pseudomonadati</taxon>
        <taxon>Nitrospirota</taxon>
        <taxon>Nitrospiria</taxon>
        <taxon>Candidatus Troglogloeales</taxon>
        <taxon>Candidatus Manganitrophaceae</taxon>
        <taxon>Candidatus Manganitrophus</taxon>
    </lineage>
</organism>
<dbReference type="InterPro" id="IPR018316">
    <property type="entry name" value="Tubulin/FtsZ_2-layer-sand-dom"/>
</dbReference>
<dbReference type="PANTHER" id="PTHR30314:SF3">
    <property type="entry name" value="MITOCHONDRIAL DIVISION PROTEIN FSZA"/>
    <property type="match status" value="1"/>
</dbReference>
<dbReference type="FunFam" id="3.30.1330.20:FF:000011">
    <property type="entry name" value="Cell division protein FtsZ"/>
    <property type="match status" value="1"/>
</dbReference>
<comment type="similarity">
    <text evidence="1 8 10">Belongs to the FtsZ family.</text>
</comment>
<evidence type="ECO:0000256" key="7">
    <source>
        <dbReference type="ARBA" id="ARBA00023306"/>
    </source>
</evidence>
<dbReference type="InterPro" id="IPR036525">
    <property type="entry name" value="Tubulin/FtsZ_GTPase_sf"/>
</dbReference>
<dbReference type="InterPro" id="IPR003008">
    <property type="entry name" value="Tubulin_FtsZ_GTPase"/>
</dbReference>
<evidence type="ECO:0000256" key="4">
    <source>
        <dbReference type="ARBA" id="ARBA00022741"/>
    </source>
</evidence>
<feature type="domain" description="Tubulin/FtsZ 2-layer sandwich" evidence="13">
    <location>
        <begin position="209"/>
        <end position="327"/>
    </location>
</feature>
<dbReference type="SUPFAM" id="SSF55307">
    <property type="entry name" value="Tubulin C-terminal domain-like"/>
    <property type="match status" value="1"/>
</dbReference>
<proteinExistence type="inferred from homology"/>
<feature type="binding site" evidence="8">
    <location>
        <position position="141"/>
    </location>
    <ligand>
        <name>GTP</name>
        <dbReference type="ChEBI" id="CHEBI:37565"/>
    </ligand>
</feature>
<keyword evidence="6 8" id="KW-0717">Septation</keyword>
<evidence type="ECO:0000256" key="9">
    <source>
        <dbReference type="NCBIfam" id="TIGR00065"/>
    </source>
</evidence>
<feature type="compositionally biased region" description="Basic and acidic residues" evidence="11">
    <location>
        <begin position="320"/>
        <end position="334"/>
    </location>
</feature>
<comment type="subunit">
    <text evidence="8">Homodimer. Polymerizes to form a dynamic ring structure in a strictly GTP-dependent manner. Interacts directly with several other division proteins.</text>
</comment>
<dbReference type="Gene3D" id="3.40.50.1440">
    <property type="entry name" value="Tubulin/FtsZ, GTPase domain"/>
    <property type="match status" value="1"/>
</dbReference>
<accession>A0A7X6IAH4</accession>
<dbReference type="GO" id="GO:0005525">
    <property type="term" value="F:GTP binding"/>
    <property type="evidence" value="ECO:0007669"/>
    <property type="project" value="UniProtKB-UniRule"/>
</dbReference>
<evidence type="ECO:0000259" key="13">
    <source>
        <dbReference type="SMART" id="SM00865"/>
    </source>
</evidence>
<dbReference type="FunFam" id="3.40.50.1440:FF:000023">
    <property type="entry name" value="Cell division protein FtsZ"/>
    <property type="match status" value="1"/>
</dbReference>
<evidence type="ECO:0000256" key="11">
    <source>
        <dbReference type="SAM" id="MobiDB-lite"/>
    </source>
</evidence>
<dbReference type="GO" id="GO:0005737">
    <property type="term" value="C:cytoplasm"/>
    <property type="evidence" value="ECO:0007669"/>
    <property type="project" value="UniProtKB-SubCell"/>
</dbReference>
<keyword evidence="5 8" id="KW-0342">GTP-binding</keyword>
<dbReference type="GO" id="GO:0003924">
    <property type="term" value="F:GTPase activity"/>
    <property type="evidence" value="ECO:0007669"/>
    <property type="project" value="UniProtKB-UniRule"/>
</dbReference>
<dbReference type="CDD" id="cd02201">
    <property type="entry name" value="FtsZ_type1"/>
    <property type="match status" value="1"/>
</dbReference>
<evidence type="ECO:0000256" key="2">
    <source>
        <dbReference type="ARBA" id="ARBA00022490"/>
    </source>
</evidence>
<dbReference type="InterPro" id="IPR037103">
    <property type="entry name" value="Tubulin/FtsZ-like_C"/>
</dbReference>
<evidence type="ECO:0000256" key="8">
    <source>
        <dbReference type="HAMAP-Rule" id="MF_00909"/>
    </source>
</evidence>
<dbReference type="PANTHER" id="PTHR30314">
    <property type="entry name" value="CELL DIVISION PROTEIN FTSZ-RELATED"/>
    <property type="match status" value="1"/>
</dbReference>
<dbReference type="EMBL" id="VTOW01000001">
    <property type="protein sequence ID" value="NKE70405.1"/>
    <property type="molecule type" value="Genomic_DNA"/>
</dbReference>
<keyword evidence="4 8" id="KW-0547">Nucleotide-binding</keyword>
<dbReference type="SMART" id="SM00864">
    <property type="entry name" value="Tubulin"/>
    <property type="match status" value="1"/>
</dbReference>
<evidence type="ECO:0000256" key="5">
    <source>
        <dbReference type="ARBA" id="ARBA00023134"/>
    </source>
</evidence>
<dbReference type="InterPro" id="IPR008280">
    <property type="entry name" value="Tub_FtsZ_C"/>
</dbReference>
<sequence>MFLFDEEEQESTSAKIKVVGVGGGGCNAINSMIQCGLQGVDFVAANTDIQALYMNPAPNKIQLGTKLTRGLGAGAKPQIGRESALEAVDQIREVLAGADMVFVTAGMGGGTGTGAAPIIAGIAKEMGALTVGVVTKPFQFEGAKRSHQAEEGVHEMKRACHTVIIIPNQRLLNVVEKGTPLRASFLVVDDILRQAVQGISDLITTPGLVNVDFADVRTIMSHTGRAVMGMGVSKGENRAIEAAQKAISSPLLEDSSIEGARGVLINITGGLDLSLGEVDEASSIIQKTVDPDANIIFGSVISESLTDEIKVTVIATGFEENERHEEPVDGESRPAKRSPQKSLDRTGYLRKVVREGGKEVIRMEGDDEWDVPTFLRKQAD</sequence>
<evidence type="ECO:0000313" key="14">
    <source>
        <dbReference type="EMBL" id="NKE70405.1"/>
    </source>
</evidence>
<dbReference type="GO" id="GO:0051258">
    <property type="term" value="P:protein polymerization"/>
    <property type="evidence" value="ECO:0007669"/>
    <property type="project" value="UniProtKB-UniRule"/>
</dbReference>
<keyword evidence="7 8" id="KW-0131">Cell cycle</keyword>
<dbReference type="Pfam" id="PF12327">
    <property type="entry name" value="FtsZ_C"/>
    <property type="match status" value="1"/>
</dbReference>
<keyword evidence="15" id="KW-1185">Reference proteome</keyword>
<feature type="binding site" evidence="8">
    <location>
        <position position="189"/>
    </location>
    <ligand>
        <name>GTP</name>
        <dbReference type="ChEBI" id="CHEBI:37565"/>
    </ligand>
</feature>
<dbReference type="AlphaFoldDB" id="A0A7X6IAH4"/>
<dbReference type="InterPro" id="IPR045061">
    <property type="entry name" value="FtsZ/CetZ"/>
</dbReference>
<dbReference type="HAMAP" id="MF_00909">
    <property type="entry name" value="FtsZ"/>
    <property type="match status" value="1"/>
</dbReference>
<dbReference type="Pfam" id="PF00091">
    <property type="entry name" value="Tubulin"/>
    <property type="match status" value="1"/>
</dbReference>
<feature type="binding site" evidence="8">
    <location>
        <begin position="110"/>
        <end position="112"/>
    </location>
    <ligand>
        <name>GTP</name>
        <dbReference type="ChEBI" id="CHEBI:37565"/>
    </ligand>
</feature>
<comment type="caution">
    <text evidence="14">The sequence shown here is derived from an EMBL/GenBank/DDBJ whole genome shotgun (WGS) entry which is preliminary data.</text>
</comment>
<feature type="domain" description="Tubulin/FtsZ GTPase" evidence="12">
    <location>
        <begin position="15"/>
        <end position="207"/>
    </location>
</feature>
<protein>
    <recommendedName>
        <fullName evidence="8 9">Cell division protein FtsZ</fullName>
    </recommendedName>
</protein>
<keyword evidence="2 8" id="KW-0963">Cytoplasm</keyword>